<dbReference type="AlphaFoldDB" id="A0A9D1X9D7"/>
<reference evidence="1" key="2">
    <citation type="submission" date="2021-04" db="EMBL/GenBank/DDBJ databases">
        <authorList>
            <person name="Gilroy R."/>
        </authorList>
    </citation>
    <scope>NUCLEOTIDE SEQUENCE</scope>
    <source>
        <strain evidence="1">ChiGjej6B6-14162</strain>
    </source>
</reference>
<evidence type="ECO:0000313" key="2">
    <source>
        <dbReference type="Proteomes" id="UP000886740"/>
    </source>
</evidence>
<dbReference type="InterPro" id="IPR014127">
    <property type="entry name" value="CHP02757"/>
</dbReference>
<gene>
    <name evidence="1" type="ORF">H9977_07725</name>
</gene>
<protein>
    <submittedName>
        <fullName evidence="1">TIGR02757 family protein</fullName>
    </submittedName>
</protein>
<dbReference type="Proteomes" id="UP000886740">
    <property type="component" value="Unassembled WGS sequence"/>
</dbReference>
<dbReference type="Pfam" id="PF09674">
    <property type="entry name" value="DUF2400"/>
    <property type="match status" value="1"/>
</dbReference>
<evidence type="ECO:0000313" key="1">
    <source>
        <dbReference type="EMBL" id="HIX74902.1"/>
    </source>
</evidence>
<accession>A0A9D1X9D7</accession>
<proteinExistence type="predicted"/>
<comment type="caution">
    <text evidence="1">The sequence shown here is derived from an EMBL/GenBank/DDBJ whole genome shotgun (WGS) entry which is preliminary data.</text>
</comment>
<dbReference type="EMBL" id="DXEL01000054">
    <property type="protein sequence ID" value="HIX74902.1"/>
    <property type="molecule type" value="Genomic_DNA"/>
</dbReference>
<organism evidence="1 2">
    <name type="scientific">Candidatus Parabacteroides intestinipullorum</name>
    <dbReference type="NCBI Taxonomy" id="2838723"/>
    <lineage>
        <taxon>Bacteria</taxon>
        <taxon>Pseudomonadati</taxon>
        <taxon>Bacteroidota</taxon>
        <taxon>Bacteroidia</taxon>
        <taxon>Bacteroidales</taxon>
        <taxon>Tannerellaceae</taxon>
        <taxon>Parabacteroides</taxon>
    </lineage>
</organism>
<dbReference type="NCBIfam" id="TIGR02757">
    <property type="entry name" value="TIGR02757 family protein"/>
    <property type="match status" value="1"/>
</dbReference>
<name>A0A9D1X9D7_9BACT</name>
<reference evidence="1" key="1">
    <citation type="journal article" date="2021" name="PeerJ">
        <title>Extensive microbial diversity within the chicken gut microbiome revealed by metagenomics and culture.</title>
        <authorList>
            <person name="Gilroy R."/>
            <person name="Ravi A."/>
            <person name="Getino M."/>
            <person name="Pursley I."/>
            <person name="Horton D.L."/>
            <person name="Alikhan N.F."/>
            <person name="Baker D."/>
            <person name="Gharbi K."/>
            <person name="Hall N."/>
            <person name="Watson M."/>
            <person name="Adriaenssens E.M."/>
            <person name="Foster-Nyarko E."/>
            <person name="Jarju S."/>
            <person name="Secka A."/>
            <person name="Antonio M."/>
            <person name="Oren A."/>
            <person name="Chaudhuri R.R."/>
            <person name="La Ragione R."/>
            <person name="Hildebrand F."/>
            <person name="Pallen M.J."/>
        </authorList>
    </citation>
    <scope>NUCLEOTIDE SEQUENCE</scope>
    <source>
        <strain evidence="1">ChiGjej6B6-14162</strain>
    </source>
</reference>
<sequence>MDKALAERLRVWAAQYNTPAFIPDDPVSFPHRFSDRLDIEVSAFLTAWIAYGRREHILAKAGLLHDWMGESPYAFIMEADDEFAVLRGEAGEGRRDTFYRFYTFADLRRLCRRLREIYRRYGSLEAAFASIPAGECPTRRLRRLFPDIVGIPSVTSGCACKRLAMFLRWMGRRDGIVDFGLWHESLDPDELLVPLDTHVRQVALELGLTRRKETSWRAAAEITDALREVFPGDPCLGDFALFGYDMDKTRKQEKER</sequence>